<evidence type="ECO:0000313" key="6">
    <source>
        <dbReference type="EMBL" id="MBB6035077.1"/>
    </source>
</evidence>
<accession>A0A841FPA8</accession>
<keyword evidence="7" id="KW-1185">Reference proteome</keyword>
<evidence type="ECO:0000313" key="7">
    <source>
        <dbReference type="Proteomes" id="UP000548476"/>
    </source>
</evidence>
<dbReference type="InterPro" id="IPR010982">
    <property type="entry name" value="Lambda_DNA-bd_dom_sf"/>
</dbReference>
<gene>
    <name evidence="6" type="ORF">HNR73_002934</name>
</gene>
<dbReference type="InterPro" id="IPR000843">
    <property type="entry name" value="HTH_LacI"/>
</dbReference>
<keyword evidence="1" id="KW-0678">Repressor</keyword>
<evidence type="ECO:0000256" key="4">
    <source>
        <dbReference type="ARBA" id="ARBA00023163"/>
    </source>
</evidence>
<name>A0A841FPA8_9ACTN</name>
<dbReference type="PANTHER" id="PTHR30146">
    <property type="entry name" value="LACI-RELATED TRANSCRIPTIONAL REPRESSOR"/>
    <property type="match status" value="1"/>
</dbReference>
<keyword evidence="4" id="KW-0804">Transcription</keyword>
<dbReference type="GO" id="GO:0000976">
    <property type="term" value="F:transcription cis-regulatory region binding"/>
    <property type="evidence" value="ECO:0007669"/>
    <property type="project" value="TreeGrafter"/>
</dbReference>
<dbReference type="InterPro" id="IPR046335">
    <property type="entry name" value="LacI/GalR-like_sensor"/>
</dbReference>
<sequence length="407" mass="43499">MDEEERDGDARPAMKRRPTVYQVAEKAGVSIATVSRALRGDGSVAAATRQRVLDAAEELAREQDEAATGGRRRPTVYQVAEKAGVSIATVSRALRDDGAVTAKTRQRVLDAVAELNWSPSRTAMALAGVANDTVAIVFPDLSGPYYANVIAGFESEVVDRGSAVMVLATHGRAASAQMVRDLSTRVDGLVIMDQTIPDKVVGEIAADVPVVLLARPSLPGVASVRTENADSAHKITRHVLGHARRRLRFLGDPDLSPDVRDRWLGFVRAHEDFELPAPEPLRAEGLAPEHGYDAALPILTDNGVDAIVCANDELASGVYRAAAEAGRSIPDEVAVTGWDDVNIALHLSPRLTTVRQPLRSLGATAGRLLFGQMESGTAQGEVLVTEMVIRESCGCEDVPPFYEFPTG</sequence>
<dbReference type="GO" id="GO:0003700">
    <property type="term" value="F:DNA-binding transcription factor activity"/>
    <property type="evidence" value="ECO:0007669"/>
    <property type="project" value="TreeGrafter"/>
</dbReference>
<feature type="domain" description="HTH lacI-type" evidence="5">
    <location>
        <begin position="18"/>
        <end position="72"/>
    </location>
</feature>
<evidence type="ECO:0000256" key="2">
    <source>
        <dbReference type="ARBA" id="ARBA00023015"/>
    </source>
</evidence>
<dbReference type="SMART" id="SM00354">
    <property type="entry name" value="HTH_LACI"/>
    <property type="match status" value="2"/>
</dbReference>
<comment type="caution">
    <text evidence="6">The sequence shown here is derived from an EMBL/GenBank/DDBJ whole genome shotgun (WGS) entry which is preliminary data.</text>
</comment>
<dbReference type="Gene3D" id="3.40.50.2300">
    <property type="match status" value="2"/>
</dbReference>
<proteinExistence type="predicted"/>
<protein>
    <submittedName>
        <fullName evidence="6">LacI family transcriptional regulator</fullName>
    </submittedName>
</protein>
<dbReference type="SUPFAM" id="SSF47413">
    <property type="entry name" value="lambda repressor-like DNA-binding domains"/>
    <property type="match status" value="2"/>
</dbReference>
<organism evidence="6 7">
    <name type="scientific">Phytomonospora endophytica</name>
    <dbReference type="NCBI Taxonomy" id="714109"/>
    <lineage>
        <taxon>Bacteria</taxon>
        <taxon>Bacillati</taxon>
        <taxon>Actinomycetota</taxon>
        <taxon>Actinomycetes</taxon>
        <taxon>Micromonosporales</taxon>
        <taxon>Micromonosporaceae</taxon>
        <taxon>Phytomonospora</taxon>
    </lineage>
</organism>
<dbReference type="PROSITE" id="PS50932">
    <property type="entry name" value="HTH_LACI_2"/>
    <property type="match status" value="2"/>
</dbReference>
<dbReference type="EMBL" id="JACHGT010000006">
    <property type="protein sequence ID" value="MBB6035077.1"/>
    <property type="molecule type" value="Genomic_DNA"/>
</dbReference>
<dbReference type="CDD" id="cd06267">
    <property type="entry name" value="PBP1_LacI_sugar_binding-like"/>
    <property type="match status" value="1"/>
</dbReference>
<keyword evidence="2" id="KW-0805">Transcription regulation</keyword>
<evidence type="ECO:0000256" key="3">
    <source>
        <dbReference type="ARBA" id="ARBA00023125"/>
    </source>
</evidence>
<dbReference type="Gene3D" id="1.10.260.40">
    <property type="entry name" value="lambda repressor-like DNA-binding domains"/>
    <property type="match status" value="2"/>
</dbReference>
<dbReference type="Proteomes" id="UP000548476">
    <property type="component" value="Unassembled WGS sequence"/>
</dbReference>
<dbReference type="AlphaFoldDB" id="A0A841FPA8"/>
<dbReference type="SUPFAM" id="SSF53822">
    <property type="entry name" value="Periplasmic binding protein-like I"/>
    <property type="match status" value="1"/>
</dbReference>
<evidence type="ECO:0000256" key="1">
    <source>
        <dbReference type="ARBA" id="ARBA00022491"/>
    </source>
</evidence>
<evidence type="ECO:0000259" key="5">
    <source>
        <dbReference type="PROSITE" id="PS50932"/>
    </source>
</evidence>
<reference evidence="6 7" key="1">
    <citation type="submission" date="2020-08" db="EMBL/GenBank/DDBJ databases">
        <title>Genomic Encyclopedia of Type Strains, Phase IV (KMG-IV): sequencing the most valuable type-strain genomes for metagenomic binning, comparative biology and taxonomic classification.</title>
        <authorList>
            <person name="Goeker M."/>
        </authorList>
    </citation>
    <scope>NUCLEOTIDE SEQUENCE [LARGE SCALE GENOMIC DNA]</scope>
    <source>
        <strain evidence="6 7">YIM 65646</strain>
    </source>
</reference>
<dbReference type="Pfam" id="PF00356">
    <property type="entry name" value="LacI"/>
    <property type="match status" value="2"/>
</dbReference>
<dbReference type="PANTHER" id="PTHR30146:SF148">
    <property type="entry name" value="HTH-TYPE TRANSCRIPTIONAL REPRESSOR PURR-RELATED"/>
    <property type="match status" value="1"/>
</dbReference>
<keyword evidence="3" id="KW-0238">DNA-binding</keyword>
<dbReference type="CDD" id="cd01392">
    <property type="entry name" value="HTH_LacI"/>
    <property type="match status" value="2"/>
</dbReference>
<dbReference type="RefSeq" id="WP_184787954.1">
    <property type="nucleotide sequence ID" value="NZ_BONT01000007.1"/>
</dbReference>
<dbReference type="InterPro" id="IPR028082">
    <property type="entry name" value="Peripla_BP_I"/>
</dbReference>
<dbReference type="Pfam" id="PF13377">
    <property type="entry name" value="Peripla_BP_3"/>
    <property type="match status" value="1"/>
</dbReference>
<feature type="domain" description="HTH lacI-type" evidence="5">
    <location>
        <begin position="74"/>
        <end position="128"/>
    </location>
</feature>